<protein>
    <recommendedName>
        <fullName evidence="6">Gram-positive cocci surface proteins LPxTG domain-containing protein</fullName>
    </recommendedName>
</protein>
<name>A0AAU6WH64_9MICC</name>
<keyword evidence="2" id="KW-0812">Transmembrane</keyword>
<keyword evidence="2" id="KW-1133">Transmembrane helix</keyword>
<evidence type="ECO:0000256" key="2">
    <source>
        <dbReference type="SAM" id="Phobius"/>
    </source>
</evidence>
<keyword evidence="2" id="KW-0472">Membrane</keyword>
<feature type="region of interest" description="Disordered" evidence="1">
    <location>
        <begin position="31"/>
        <end position="154"/>
    </location>
</feature>
<proteinExistence type="predicted"/>
<evidence type="ECO:0000313" key="5">
    <source>
        <dbReference type="Proteomes" id="UP001486888"/>
    </source>
</evidence>
<evidence type="ECO:0000256" key="1">
    <source>
        <dbReference type="SAM" id="MobiDB-lite"/>
    </source>
</evidence>
<feature type="transmembrane region" description="Helical" evidence="2">
    <location>
        <begin position="361"/>
        <end position="380"/>
    </location>
</feature>
<feature type="compositionally biased region" description="Low complexity" evidence="1">
    <location>
        <begin position="118"/>
        <end position="130"/>
    </location>
</feature>
<feature type="compositionally biased region" description="Acidic residues" evidence="1">
    <location>
        <begin position="75"/>
        <end position="87"/>
    </location>
</feature>
<dbReference type="KEGG" id="gey:QMQ05_03320"/>
<reference evidence="4 5" key="1">
    <citation type="submission" date="2023-05" db="EMBL/GenBank/DDBJ databases">
        <title>Glutamicibacter sp. B1, complete genome.</title>
        <authorList>
            <person name="Long Y.H."/>
            <person name="Fang T."/>
            <person name="Li X.Y."/>
        </authorList>
    </citation>
    <scope>NUCLEOTIDE SEQUENCE [LARGE SCALE GENOMIC DNA]</scope>
    <source>
        <strain evidence="4 5">B1</strain>
    </source>
</reference>
<evidence type="ECO:0000256" key="3">
    <source>
        <dbReference type="SAM" id="SignalP"/>
    </source>
</evidence>
<evidence type="ECO:0000313" key="4">
    <source>
        <dbReference type="EMBL" id="XAO46576.1"/>
    </source>
</evidence>
<feature type="compositionally biased region" description="Polar residues" evidence="1">
    <location>
        <begin position="48"/>
        <end position="57"/>
    </location>
</feature>
<evidence type="ECO:0008006" key="6">
    <source>
        <dbReference type="Google" id="ProtNLM"/>
    </source>
</evidence>
<dbReference type="EMBL" id="CP125942">
    <property type="protein sequence ID" value="XAO46576.1"/>
    <property type="molecule type" value="Genomic_DNA"/>
</dbReference>
<gene>
    <name evidence="4" type="ORF">QMQ05_03320</name>
</gene>
<dbReference type="AlphaFoldDB" id="A0AAU6WH64"/>
<keyword evidence="5" id="KW-1185">Reference proteome</keyword>
<keyword evidence="3" id="KW-0732">Signal</keyword>
<dbReference type="Proteomes" id="UP001486888">
    <property type="component" value="Chromosome"/>
</dbReference>
<feature type="signal peptide" evidence="3">
    <location>
        <begin position="1"/>
        <end position="26"/>
    </location>
</feature>
<sequence length="388" mass="41368">MKTKLSSVAMSTALITGLVLSGPAANAEVISDEVVSTPTESSTSSDVQTGSVASQSPVADVVESEESSLPAEPETMLDADESNEAETSEPAIDPVTESSAAPIAVSDVDEESEPAVTESAASIESDAASELTAEVSESAKATEPSTDVADQDEDPRWAQIDALMPEGSENWDEAQWEAFEQTEAGQEMNRLLDELLAEDDSWDEEFELSDEELAFWESITELLPEESFDWDEAQWEAYFSTDQGLELLDLMLPFIAESIESDEDAAEFQAFLEEVFAHDPELRAYYLELYFGIEAAPEDNGSDGTVTEEEVVPSQSESPTASAEIKPVGEISKAPAVEKQSITKAAGSTAPVLANTGLDGFSAAGLGLLMALVGAVVVACERRKSAKH</sequence>
<feature type="chain" id="PRO_5043817544" description="Gram-positive cocci surface proteins LPxTG domain-containing protein" evidence="3">
    <location>
        <begin position="27"/>
        <end position="388"/>
    </location>
</feature>
<feature type="compositionally biased region" description="Low complexity" evidence="1">
    <location>
        <begin position="32"/>
        <end position="47"/>
    </location>
</feature>
<accession>A0AAU6WH64</accession>
<dbReference type="RefSeq" id="WP_345472993.1">
    <property type="nucleotide sequence ID" value="NZ_CP125942.1"/>
</dbReference>
<organism evidence="4 5">
    <name type="scientific">Glutamicibacter ectropisis</name>
    <dbReference type="NCBI Taxonomy" id="3046593"/>
    <lineage>
        <taxon>Bacteria</taxon>
        <taxon>Bacillati</taxon>
        <taxon>Actinomycetota</taxon>
        <taxon>Actinomycetes</taxon>
        <taxon>Micrococcales</taxon>
        <taxon>Micrococcaceae</taxon>
        <taxon>Glutamicibacter</taxon>
    </lineage>
</organism>